<keyword evidence="5" id="KW-0804">Transcription</keyword>
<evidence type="ECO:0000256" key="4">
    <source>
        <dbReference type="ARBA" id="ARBA00023015"/>
    </source>
</evidence>
<dbReference type="Gene3D" id="1.10.20.10">
    <property type="entry name" value="Histone, subunit A"/>
    <property type="match status" value="1"/>
</dbReference>
<evidence type="ECO:0000313" key="9">
    <source>
        <dbReference type="EMBL" id="CAH1106362.1"/>
    </source>
</evidence>
<evidence type="ECO:0000256" key="3">
    <source>
        <dbReference type="ARBA" id="ARBA00017307"/>
    </source>
</evidence>
<dbReference type="InterPro" id="IPR037818">
    <property type="entry name" value="TAF8"/>
</dbReference>
<feature type="domain" description="Bromodomain associated" evidence="8">
    <location>
        <begin position="5"/>
        <end position="81"/>
    </location>
</feature>
<accession>A0A9P0CN28</accession>
<dbReference type="Pfam" id="PF10406">
    <property type="entry name" value="TAF8_C"/>
    <property type="match status" value="1"/>
</dbReference>
<keyword evidence="4" id="KW-0805">Transcription regulation</keyword>
<keyword evidence="6" id="KW-0539">Nucleus</keyword>
<organism evidence="9 10">
    <name type="scientific">Psylliodes chrysocephalus</name>
    <dbReference type="NCBI Taxonomy" id="3402493"/>
    <lineage>
        <taxon>Eukaryota</taxon>
        <taxon>Metazoa</taxon>
        <taxon>Ecdysozoa</taxon>
        <taxon>Arthropoda</taxon>
        <taxon>Hexapoda</taxon>
        <taxon>Insecta</taxon>
        <taxon>Pterygota</taxon>
        <taxon>Neoptera</taxon>
        <taxon>Endopterygota</taxon>
        <taxon>Coleoptera</taxon>
        <taxon>Polyphaga</taxon>
        <taxon>Cucujiformia</taxon>
        <taxon>Chrysomeloidea</taxon>
        <taxon>Chrysomelidae</taxon>
        <taxon>Galerucinae</taxon>
        <taxon>Alticini</taxon>
        <taxon>Psylliodes</taxon>
    </lineage>
</organism>
<dbReference type="InterPro" id="IPR009072">
    <property type="entry name" value="Histone-fold"/>
</dbReference>
<dbReference type="OrthoDB" id="2193813at2759"/>
<feature type="region of interest" description="Disordered" evidence="7">
    <location>
        <begin position="224"/>
        <end position="271"/>
    </location>
</feature>
<proteinExistence type="inferred from homology"/>
<dbReference type="GO" id="GO:0006367">
    <property type="term" value="P:transcription initiation at RNA polymerase II promoter"/>
    <property type="evidence" value="ECO:0007669"/>
    <property type="project" value="TreeGrafter"/>
</dbReference>
<evidence type="ECO:0000256" key="2">
    <source>
        <dbReference type="ARBA" id="ARBA00008767"/>
    </source>
</evidence>
<dbReference type="GO" id="GO:0005669">
    <property type="term" value="C:transcription factor TFIID complex"/>
    <property type="evidence" value="ECO:0007669"/>
    <property type="project" value="InterPro"/>
</dbReference>
<protein>
    <recommendedName>
        <fullName evidence="3">Transcription initiation factor TFIID subunit 8</fullName>
    </recommendedName>
</protein>
<evidence type="ECO:0000256" key="1">
    <source>
        <dbReference type="ARBA" id="ARBA00004123"/>
    </source>
</evidence>
<feature type="compositionally biased region" description="Basic and acidic residues" evidence="7">
    <location>
        <begin position="228"/>
        <end position="258"/>
    </location>
</feature>
<dbReference type="InterPro" id="IPR006565">
    <property type="entry name" value="BTP"/>
</dbReference>
<dbReference type="InterPro" id="IPR019473">
    <property type="entry name" value="TFIID_su8_C"/>
</dbReference>
<name>A0A9P0CN28_9CUCU</name>
<comment type="subcellular location">
    <subcellularLocation>
        <location evidence="1">Nucleus</location>
    </subcellularLocation>
</comment>
<evidence type="ECO:0000259" key="8">
    <source>
        <dbReference type="SMART" id="SM00576"/>
    </source>
</evidence>
<dbReference type="PANTHER" id="PTHR46469">
    <property type="entry name" value="TRANSCRIPTION INITIATION FACTOR TFIID SUBUNIT 8"/>
    <property type="match status" value="1"/>
</dbReference>
<dbReference type="Proteomes" id="UP001153636">
    <property type="component" value="Chromosome 2"/>
</dbReference>
<dbReference type="CDD" id="cd08049">
    <property type="entry name" value="TAF8"/>
    <property type="match status" value="1"/>
</dbReference>
<dbReference type="SMART" id="SM00576">
    <property type="entry name" value="BTP"/>
    <property type="match status" value="1"/>
</dbReference>
<dbReference type="AlphaFoldDB" id="A0A9P0CN28"/>
<comment type="similarity">
    <text evidence="2">Belongs to the TAF8 family.</text>
</comment>
<keyword evidence="10" id="KW-1185">Reference proteome</keyword>
<dbReference type="GO" id="GO:0046982">
    <property type="term" value="F:protein heterodimerization activity"/>
    <property type="evidence" value="ECO:0007669"/>
    <property type="project" value="InterPro"/>
</dbReference>
<sequence length="286" mass="32247">MEQQPNIYRKMLAAAVSSILLESGCDFTEKECLGTLTEMMQAFVTEVAHLSKTYCELSGRVEPILGDVILSFVEMGFNFNSLENYVKTSKHVVLPPLQLQQPQKQLNMLAAGSKQPLSVHIPQHFPQFPDPHAYVRTPTHKQPIIDYESVREKAAIQKRDIEKALTKFLSKTNSTHNIFDTDESNIFPLIACKPTTPAYLSALLPQDQIFDAEDLDIDPKSQILQQQKNHDKAKNHIKTENKSDDDKRETLNESRTSEDSANNSNYIDNPYLAATKLPGGEIMEIS</sequence>
<dbReference type="EMBL" id="OV651814">
    <property type="protein sequence ID" value="CAH1106362.1"/>
    <property type="molecule type" value="Genomic_DNA"/>
</dbReference>
<reference evidence="9" key="1">
    <citation type="submission" date="2022-01" db="EMBL/GenBank/DDBJ databases">
        <authorList>
            <person name="King R."/>
        </authorList>
    </citation>
    <scope>NUCLEOTIDE SEQUENCE</scope>
</reference>
<evidence type="ECO:0000256" key="7">
    <source>
        <dbReference type="SAM" id="MobiDB-lite"/>
    </source>
</evidence>
<evidence type="ECO:0000313" key="10">
    <source>
        <dbReference type="Proteomes" id="UP001153636"/>
    </source>
</evidence>
<dbReference type="PANTHER" id="PTHR46469:SF1">
    <property type="entry name" value="TRANSCRIPTION INITIATION FACTOR TFIID SUBUNIT 8"/>
    <property type="match status" value="1"/>
</dbReference>
<evidence type="ECO:0000256" key="5">
    <source>
        <dbReference type="ARBA" id="ARBA00023163"/>
    </source>
</evidence>
<gene>
    <name evidence="9" type="ORF">PSYICH_LOCUS6784</name>
</gene>
<dbReference type="Pfam" id="PF07524">
    <property type="entry name" value="Bromo_TP"/>
    <property type="match status" value="1"/>
</dbReference>
<dbReference type="CDD" id="cd22918">
    <property type="entry name" value="HFD_TAF8"/>
    <property type="match status" value="1"/>
</dbReference>
<evidence type="ECO:0000256" key="6">
    <source>
        <dbReference type="ARBA" id="ARBA00023242"/>
    </source>
</evidence>